<dbReference type="AlphaFoldDB" id="A0A7E4V6I9"/>
<evidence type="ECO:0000256" key="1">
    <source>
        <dbReference type="SAM" id="MobiDB-lite"/>
    </source>
</evidence>
<reference evidence="2" key="1">
    <citation type="journal article" date="2013" name="Genetics">
        <title>The draft genome and transcriptome of Panagrellus redivivus are shaped by the harsh demands of a free-living lifestyle.</title>
        <authorList>
            <person name="Srinivasan J."/>
            <person name="Dillman A.R."/>
            <person name="Macchietto M.G."/>
            <person name="Heikkinen L."/>
            <person name="Lakso M."/>
            <person name="Fracchia K.M."/>
            <person name="Antoshechkin I."/>
            <person name="Mortazavi A."/>
            <person name="Wong G."/>
            <person name="Sternberg P.W."/>
        </authorList>
    </citation>
    <scope>NUCLEOTIDE SEQUENCE [LARGE SCALE GENOMIC DNA]</scope>
    <source>
        <strain evidence="2">MT8872</strain>
    </source>
</reference>
<accession>A0A7E4V6I9</accession>
<sequence length="570" mass="64978">MRFIFLLLSKQKQQFAISRNDDALARSVCLSGGTREHNNDIETRAFFARLSKDAAAIENRFCHFTLPNAKCHQACSVGGQSRQKRAQILNRPACFASAAFFRHPSVPCFRVFTDFDLNPSQLPGAAFTMDTNPPLPYKAKYFSLAATEDHGASLKAYVAAVLDNPKVDEKEKSELVRLETSVVNILRENNSNDQPIPVALDSSKGSTNSVEVDASASLFDRVGDTCDNNLQTCPICKDYQADPLDGELYEDDGEDDRVEDKTPVTDVRKYIQEECEMVKNIHSMEYTKRYKLVHEVVKDGPYRFHFVCMSEEKRKNLTEALVEQPHIGRVVNTLGETSMFIYDPAEAKNISKPDQFKLILAAMVGRLIRPIHFLEESLQKKKLLKAHELCEVLRPPTDFMHMVEAVSVYTLSIINTGEYQFPMCGRNIVMCMPSHTNRFIYDFLLLQGASVCYIKPDEFIKNNTIHMLIYDDMEQLPFGPLLRRLQTNEFKQFIANNCKKYYVTNRLYPGGAQERLKLRNIRIRDFNLDKQAMIAKELADQFVETESLADENKPCQSKKKGKHAGKSNRK</sequence>
<reference evidence="3" key="2">
    <citation type="submission" date="2020-10" db="UniProtKB">
        <authorList>
            <consortium name="WormBaseParasite"/>
        </authorList>
    </citation>
    <scope>IDENTIFICATION</scope>
</reference>
<keyword evidence="2" id="KW-1185">Reference proteome</keyword>
<evidence type="ECO:0000313" key="3">
    <source>
        <dbReference type="WBParaSite" id="Pan_g16686.t1"/>
    </source>
</evidence>
<feature type="compositionally biased region" description="Basic residues" evidence="1">
    <location>
        <begin position="556"/>
        <end position="570"/>
    </location>
</feature>
<proteinExistence type="predicted"/>
<protein>
    <submittedName>
        <fullName evidence="3">ANK_REP_REGION domain-containing protein</fullName>
    </submittedName>
</protein>
<evidence type="ECO:0000313" key="2">
    <source>
        <dbReference type="Proteomes" id="UP000492821"/>
    </source>
</evidence>
<organism evidence="2 3">
    <name type="scientific">Panagrellus redivivus</name>
    <name type="common">Microworm</name>
    <dbReference type="NCBI Taxonomy" id="6233"/>
    <lineage>
        <taxon>Eukaryota</taxon>
        <taxon>Metazoa</taxon>
        <taxon>Ecdysozoa</taxon>
        <taxon>Nematoda</taxon>
        <taxon>Chromadorea</taxon>
        <taxon>Rhabditida</taxon>
        <taxon>Tylenchina</taxon>
        <taxon>Panagrolaimomorpha</taxon>
        <taxon>Panagrolaimoidea</taxon>
        <taxon>Panagrolaimidae</taxon>
        <taxon>Panagrellus</taxon>
    </lineage>
</organism>
<dbReference type="Proteomes" id="UP000492821">
    <property type="component" value="Unassembled WGS sequence"/>
</dbReference>
<dbReference type="WBParaSite" id="Pan_g16686.t1">
    <property type="protein sequence ID" value="Pan_g16686.t1"/>
    <property type="gene ID" value="Pan_g16686"/>
</dbReference>
<name>A0A7E4V6I9_PANRE</name>
<feature type="region of interest" description="Disordered" evidence="1">
    <location>
        <begin position="547"/>
        <end position="570"/>
    </location>
</feature>